<dbReference type="AlphaFoldDB" id="A0AAV7KP59"/>
<proteinExistence type="predicted"/>
<dbReference type="Proteomes" id="UP001066276">
    <property type="component" value="Chromosome 12"/>
</dbReference>
<feature type="region of interest" description="Disordered" evidence="1">
    <location>
        <begin position="39"/>
        <end position="78"/>
    </location>
</feature>
<gene>
    <name evidence="2" type="ORF">NDU88_000154</name>
</gene>
<protein>
    <submittedName>
        <fullName evidence="2">Uncharacterized protein</fullName>
    </submittedName>
</protein>
<comment type="caution">
    <text evidence="2">The sequence shown here is derived from an EMBL/GenBank/DDBJ whole genome shotgun (WGS) entry which is preliminary data.</text>
</comment>
<evidence type="ECO:0000313" key="3">
    <source>
        <dbReference type="Proteomes" id="UP001066276"/>
    </source>
</evidence>
<keyword evidence="3" id="KW-1185">Reference proteome</keyword>
<accession>A0AAV7KP59</accession>
<organism evidence="2 3">
    <name type="scientific">Pleurodeles waltl</name>
    <name type="common">Iberian ribbed newt</name>
    <dbReference type="NCBI Taxonomy" id="8319"/>
    <lineage>
        <taxon>Eukaryota</taxon>
        <taxon>Metazoa</taxon>
        <taxon>Chordata</taxon>
        <taxon>Craniata</taxon>
        <taxon>Vertebrata</taxon>
        <taxon>Euteleostomi</taxon>
        <taxon>Amphibia</taxon>
        <taxon>Batrachia</taxon>
        <taxon>Caudata</taxon>
        <taxon>Salamandroidea</taxon>
        <taxon>Salamandridae</taxon>
        <taxon>Pleurodelinae</taxon>
        <taxon>Pleurodeles</taxon>
    </lineage>
</organism>
<evidence type="ECO:0000256" key="1">
    <source>
        <dbReference type="SAM" id="MobiDB-lite"/>
    </source>
</evidence>
<evidence type="ECO:0000313" key="2">
    <source>
        <dbReference type="EMBL" id="KAJ1079930.1"/>
    </source>
</evidence>
<dbReference type="EMBL" id="JANPWB010000016">
    <property type="protein sequence ID" value="KAJ1079930.1"/>
    <property type="molecule type" value="Genomic_DNA"/>
</dbReference>
<name>A0AAV7KP59_PLEWA</name>
<sequence length="78" mass="8081">MTLTAHQQAAIASVVRRLALTDRPSQALGTDYTSLAALRPGGPRLAPTAAPVGTLPETHCPSGPQMAPPSRRIASWPA</sequence>
<reference evidence="2" key="1">
    <citation type="journal article" date="2022" name="bioRxiv">
        <title>Sequencing and chromosome-scale assembly of the giantPleurodeles waltlgenome.</title>
        <authorList>
            <person name="Brown T."/>
            <person name="Elewa A."/>
            <person name="Iarovenko S."/>
            <person name="Subramanian E."/>
            <person name="Araus A.J."/>
            <person name="Petzold A."/>
            <person name="Susuki M."/>
            <person name="Suzuki K.-i.T."/>
            <person name="Hayashi T."/>
            <person name="Toyoda A."/>
            <person name="Oliveira C."/>
            <person name="Osipova E."/>
            <person name="Leigh N.D."/>
            <person name="Simon A."/>
            <person name="Yun M.H."/>
        </authorList>
    </citation>
    <scope>NUCLEOTIDE SEQUENCE</scope>
    <source>
        <strain evidence="2">20211129_DDA</strain>
        <tissue evidence="2">Liver</tissue>
    </source>
</reference>